<dbReference type="RefSeq" id="WP_353651451.1">
    <property type="nucleotide sequence ID" value="NZ_CP159218.1"/>
</dbReference>
<proteinExistence type="predicted"/>
<dbReference type="Pfam" id="PF11343">
    <property type="entry name" value="DUF3145"/>
    <property type="match status" value="1"/>
</dbReference>
<dbReference type="EMBL" id="CP159218">
    <property type="protein sequence ID" value="XCG65847.1"/>
    <property type="molecule type" value="Genomic_DNA"/>
</dbReference>
<sequence length="166" mass="17737">MVTRATRGVVFVHAAPAAICPHAEWAISSVLGGRASLQWTPQPAAPGQLRADLSWTGEPGTGSRIAAALKTWPMLRFEVTEDPSEGCDGERICHLPGRGVWRASTGASGDVVVPEDRLRSLLDHGYGAEKLAHELNQLLGADVDAELEPYRRAGDGSPITWLHQVG</sequence>
<dbReference type="InterPro" id="IPR021491">
    <property type="entry name" value="DUF3145"/>
</dbReference>
<gene>
    <name evidence="1" type="ORF">ABLG96_09580</name>
</gene>
<protein>
    <submittedName>
        <fullName evidence="1">DUF3145 domain-containing protein</fullName>
    </submittedName>
</protein>
<dbReference type="AlphaFoldDB" id="A0AAU8DVD1"/>
<name>A0AAU8DVD1_9ACTN</name>
<reference evidence="1" key="1">
    <citation type="submission" date="2024-05" db="EMBL/GenBank/DDBJ databases">
        <authorList>
            <person name="Cai S.Y."/>
            <person name="Jin L.M."/>
            <person name="Li H.R."/>
        </authorList>
    </citation>
    <scope>NUCLEOTIDE SEQUENCE</scope>
    <source>
        <strain evidence="1">A5-74</strain>
    </source>
</reference>
<organism evidence="1">
    <name type="scientific">Nakamurella sp. A5-74</name>
    <dbReference type="NCBI Taxonomy" id="3158264"/>
    <lineage>
        <taxon>Bacteria</taxon>
        <taxon>Bacillati</taxon>
        <taxon>Actinomycetota</taxon>
        <taxon>Actinomycetes</taxon>
        <taxon>Nakamurellales</taxon>
        <taxon>Nakamurellaceae</taxon>
        <taxon>Nakamurella</taxon>
    </lineage>
</organism>
<accession>A0AAU8DVD1</accession>
<evidence type="ECO:0000313" key="1">
    <source>
        <dbReference type="EMBL" id="XCG65847.1"/>
    </source>
</evidence>